<dbReference type="RefSeq" id="WP_107919942.1">
    <property type="nucleotide sequence ID" value="NZ_CP066701.1"/>
</dbReference>
<dbReference type="KEGG" id="hspo:JGZ69_11550"/>
<evidence type="ECO:0000256" key="1">
    <source>
        <dbReference type="SAM" id="SignalP"/>
    </source>
</evidence>
<name>A0AB37H6B3_9BACI</name>
<sequence length="226" mass="26356">MKKLFSLLAILILVFSFFLQETQASTVNTKKSRVTYTLKDNKGKKYIVYVIPTSEKKARGSNNAKYGWNTLWAGVNEGDLIYHGNYKLYIKKSGKKNVSYTGIKLKNYTYNATRKMMYSIPSKHKGQPDLFIIAGTESSNFEYCEIYYIQNGKLKKAKDAFEYTLRPHNIGKNKYQVPAYNNANGKWYISDYKLTLSSGKLEETQVLIKRYKNMDKFIKGWRKDWK</sequence>
<keyword evidence="1" id="KW-0732">Signal</keyword>
<feature type="signal peptide" evidence="1">
    <location>
        <begin position="1"/>
        <end position="24"/>
    </location>
</feature>
<accession>A0AB37H6B3</accession>
<organism evidence="2 3">
    <name type="scientific">Heyndrickxia sporothermodurans</name>
    <dbReference type="NCBI Taxonomy" id="46224"/>
    <lineage>
        <taxon>Bacteria</taxon>
        <taxon>Bacillati</taxon>
        <taxon>Bacillota</taxon>
        <taxon>Bacilli</taxon>
        <taxon>Bacillales</taxon>
        <taxon>Bacillaceae</taxon>
        <taxon>Heyndrickxia</taxon>
    </lineage>
</organism>
<dbReference type="EMBL" id="CP066701">
    <property type="protein sequence ID" value="QQX23577.1"/>
    <property type="molecule type" value="Genomic_DNA"/>
</dbReference>
<reference evidence="2 3" key="1">
    <citation type="submission" date="2020-12" db="EMBL/GenBank/DDBJ databases">
        <title>Taxonomic evaluation of the Bacillus sporothermodurans group of bacteria based on whole genome sequences.</title>
        <authorList>
            <person name="Fiedler G."/>
            <person name="Herbstmann A.-D."/>
            <person name="Doll E."/>
            <person name="Wenning M."/>
            <person name="Brinks E."/>
            <person name="Kabisch J."/>
            <person name="Breitenwieser F."/>
            <person name="Lappann M."/>
            <person name="Boehnlein C."/>
            <person name="Franz C."/>
        </authorList>
    </citation>
    <scope>NUCLEOTIDE SEQUENCE [LARGE SCALE GENOMIC DNA]</scope>
    <source>
        <strain evidence="2 3">DSM 10599</strain>
    </source>
</reference>
<evidence type="ECO:0000313" key="2">
    <source>
        <dbReference type="EMBL" id="QQX23577.1"/>
    </source>
</evidence>
<feature type="chain" id="PRO_5044277207" evidence="1">
    <location>
        <begin position="25"/>
        <end position="226"/>
    </location>
</feature>
<protein>
    <submittedName>
        <fullName evidence="2">Uncharacterized protein</fullName>
    </submittedName>
</protein>
<dbReference type="Proteomes" id="UP000595512">
    <property type="component" value="Chromosome"/>
</dbReference>
<evidence type="ECO:0000313" key="3">
    <source>
        <dbReference type="Proteomes" id="UP000595512"/>
    </source>
</evidence>
<proteinExistence type="predicted"/>
<dbReference type="AlphaFoldDB" id="A0AB37H6B3"/>
<gene>
    <name evidence="2" type="ORF">JGZ69_11550</name>
</gene>